<dbReference type="RefSeq" id="WP_283872281.1">
    <property type="nucleotide sequence ID" value="NZ_CP045835.1"/>
</dbReference>
<dbReference type="EMBL" id="CP126101">
    <property type="protein sequence ID" value="WHY53819.1"/>
    <property type="molecule type" value="Genomic_DNA"/>
</dbReference>
<keyword evidence="1" id="KW-1133">Transmembrane helix</keyword>
<feature type="transmembrane region" description="Helical" evidence="1">
    <location>
        <begin position="55"/>
        <end position="76"/>
    </location>
</feature>
<gene>
    <name evidence="2" type="ORF">GDS87_10855</name>
    <name evidence="3" type="ORF">QNH24_11465</name>
</gene>
<evidence type="ECO:0000256" key="1">
    <source>
        <dbReference type="SAM" id="Phobius"/>
    </source>
</evidence>
<keyword evidence="1" id="KW-0812">Transmembrane</keyword>
<name>A0AAX3X2D7_9BACI</name>
<keyword evidence="4" id="KW-1185">Reference proteome</keyword>
<proteinExistence type="predicted"/>
<reference evidence="2 4" key="1">
    <citation type="submission" date="2019-11" db="EMBL/GenBank/DDBJ databases">
        <title>Whole Genome Sequencing and Comparative Genomic Analyses of Lysinibacillus pakistanensis LZH-9, a Halotolerant Strain with Excellent COD Removal Capability.</title>
        <authorList>
            <person name="Zhou H."/>
        </authorList>
    </citation>
    <scope>NUCLEOTIDE SEQUENCE [LARGE SCALE GENOMIC DNA]</scope>
    <source>
        <strain evidence="2 4">LZH-9</strain>
    </source>
</reference>
<dbReference type="Proteomes" id="UP001178322">
    <property type="component" value="Chromosome"/>
</dbReference>
<keyword evidence="1" id="KW-0472">Membrane</keyword>
<reference evidence="3" key="2">
    <citation type="submission" date="2023-05" db="EMBL/GenBank/DDBJ databases">
        <title>Comparative genomics of Bacillaceae isolates and their secondary metabolite potential.</title>
        <authorList>
            <person name="Song L."/>
            <person name="Nielsen L.J."/>
            <person name="Mohite O."/>
            <person name="Xu X."/>
            <person name="Weber T."/>
            <person name="Kovacs A.T."/>
        </authorList>
    </citation>
    <scope>NUCLEOTIDE SEQUENCE</scope>
    <source>
        <strain evidence="3">LY1</strain>
    </source>
</reference>
<feature type="transmembrane region" description="Helical" evidence="1">
    <location>
        <begin position="6"/>
        <end position="25"/>
    </location>
</feature>
<dbReference type="AlphaFoldDB" id="A0AAX3X2D7"/>
<evidence type="ECO:0000313" key="3">
    <source>
        <dbReference type="EMBL" id="WHY53819.1"/>
    </source>
</evidence>
<accession>A0AAX3X2D7</accession>
<protein>
    <submittedName>
        <fullName evidence="3">Uncharacterized protein</fullName>
    </submittedName>
</protein>
<evidence type="ECO:0000313" key="5">
    <source>
        <dbReference type="Proteomes" id="UP001178322"/>
    </source>
</evidence>
<evidence type="ECO:0000313" key="4">
    <source>
        <dbReference type="Proteomes" id="UP000373269"/>
    </source>
</evidence>
<evidence type="ECO:0000313" key="2">
    <source>
        <dbReference type="EMBL" id="QGG51429.1"/>
    </source>
</evidence>
<organism evidence="3 5">
    <name type="scientific">Lysinibacillus pakistanensis</name>
    <dbReference type="NCBI Taxonomy" id="759811"/>
    <lineage>
        <taxon>Bacteria</taxon>
        <taxon>Bacillati</taxon>
        <taxon>Bacillota</taxon>
        <taxon>Bacilli</taxon>
        <taxon>Bacillales</taxon>
        <taxon>Bacillaceae</taxon>
        <taxon>Lysinibacillus</taxon>
    </lineage>
</organism>
<dbReference type="Proteomes" id="UP000373269">
    <property type="component" value="Chromosome"/>
</dbReference>
<dbReference type="EMBL" id="CP045835">
    <property type="protein sequence ID" value="QGG51429.1"/>
    <property type="molecule type" value="Genomic_DNA"/>
</dbReference>
<sequence>MKGLSITSLILSIIFFFMGFYRLFFYSNPESRVLKSRNAWVGGDAYNYIINGTQATAYFVLFAAFFIAFVLIKIALHLQDTIESSHREASKEIDEYEIINIKE</sequence>